<proteinExistence type="predicted"/>
<evidence type="ECO:0000313" key="4">
    <source>
        <dbReference type="Proteomes" id="UP000596742"/>
    </source>
</evidence>
<dbReference type="InterPro" id="IPR013162">
    <property type="entry name" value="CD80_C2-set"/>
</dbReference>
<comment type="caution">
    <text evidence="3">The sequence shown here is derived from an EMBL/GenBank/DDBJ whole genome shotgun (WGS) entry which is preliminary data.</text>
</comment>
<gene>
    <name evidence="3" type="ORF">MGAL_10B021281</name>
</gene>
<dbReference type="PROSITE" id="PS50835">
    <property type="entry name" value="IG_LIKE"/>
    <property type="match status" value="1"/>
</dbReference>
<name>A0A8B6GA52_MYTGA</name>
<dbReference type="EMBL" id="UYJE01008110">
    <property type="protein sequence ID" value="VDI61136.1"/>
    <property type="molecule type" value="Genomic_DNA"/>
</dbReference>
<sequence>MLLYVALSQFPPGSPVINGSQVIVLNSQITLTCTSARGNPRPSLKWFMNDLEITSGLSTTTSVSPQAPTLTGPTTLTPGQQGIWTCISANGYPAGIMTMRNKDKNTQFTSEFSSTGVIDQKSYDVTGTLSWNPVISNIGDTICCDVTHTTTLGNTSQTVCRLFSDAREYFQLKSLQLSYHE</sequence>
<reference evidence="3" key="1">
    <citation type="submission" date="2018-11" db="EMBL/GenBank/DDBJ databases">
        <authorList>
            <person name="Alioto T."/>
            <person name="Alioto T."/>
        </authorList>
    </citation>
    <scope>NUCLEOTIDE SEQUENCE</scope>
</reference>
<dbReference type="PANTHER" id="PTHR45889">
    <property type="entry name" value="IG-LIKE DOMAIN-CONTAINING PROTEIN"/>
    <property type="match status" value="1"/>
</dbReference>
<dbReference type="InterPro" id="IPR013783">
    <property type="entry name" value="Ig-like_fold"/>
</dbReference>
<dbReference type="Proteomes" id="UP000596742">
    <property type="component" value="Unassembled WGS sequence"/>
</dbReference>
<feature type="domain" description="Ig-like" evidence="2">
    <location>
        <begin position="11"/>
        <end position="109"/>
    </location>
</feature>
<dbReference type="InterPro" id="IPR007110">
    <property type="entry name" value="Ig-like_dom"/>
</dbReference>
<evidence type="ECO:0000313" key="3">
    <source>
        <dbReference type="EMBL" id="VDI61136.1"/>
    </source>
</evidence>
<keyword evidence="4" id="KW-1185">Reference proteome</keyword>
<dbReference type="Pfam" id="PF08205">
    <property type="entry name" value="C2-set_2"/>
    <property type="match status" value="1"/>
</dbReference>
<evidence type="ECO:0000256" key="1">
    <source>
        <dbReference type="ARBA" id="ARBA00023157"/>
    </source>
</evidence>
<dbReference type="PANTHER" id="PTHR45889:SF8">
    <property type="entry name" value="IG-LIKE DOMAIN-CONTAINING PROTEIN"/>
    <property type="match status" value="1"/>
</dbReference>
<organism evidence="3 4">
    <name type="scientific">Mytilus galloprovincialis</name>
    <name type="common">Mediterranean mussel</name>
    <dbReference type="NCBI Taxonomy" id="29158"/>
    <lineage>
        <taxon>Eukaryota</taxon>
        <taxon>Metazoa</taxon>
        <taxon>Spiralia</taxon>
        <taxon>Lophotrochozoa</taxon>
        <taxon>Mollusca</taxon>
        <taxon>Bivalvia</taxon>
        <taxon>Autobranchia</taxon>
        <taxon>Pteriomorphia</taxon>
        <taxon>Mytilida</taxon>
        <taxon>Mytiloidea</taxon>
        <taxon>Mytilidae</taxon>
        <taxon>Mytilinae</taxon>
        <taxon>Mytilus</taxon>
    </lineage>
</organism>
<dbReference type="AlphaFoldDB" id="A0A8B6GA52"/>
<dbReference type="Gene3D" id="2.60.40.10">
    <property type="entry name" value="Immunoglobulins"/>
    <property type="match status" value="2"/>
</dbReference>
<evidence type="ECO:0000259" key="2">
    <source>
        <dbReference type="PROSITE" id="PS50835"/>
    </source>
</evidence>
<keyword evidence="1" id="KW-1015">Disulfide bond</keyword>
<accession>A0A8B6GA52</accession>
<dbReference type="InterPro" id="IPR036179">
    <property type="entry name" value="Ig-like_dom_sf"/>
</dbReference>
<dbReference type="OrthoDB" id="6143711at2759"/>
<dbReference type="SUPFAM" id="SSF48726">
    <property type="entry name" value="Immunoglobulin"/>
    <property type="match status" value="2"/>
</dbReference>
<protein>
    <recommendedName>
        <fullName evidence="2">Ig-like domain-containing protein</fullName>
    </recommendedName>
</protein>